<evidence type="ECO:0000313" key="4">
    <source>
        <dbReference type="EMBL" id="NXN77625.1"/>
    </source>
</evidence>
<dbReference type="SMART" id="SM00173">
    <property type="entry name" value="RAS"/>
    <property type="match status" value="1"/>
</dbReference>
<dbReference type="GO" id="GO:0005525">
    <property type="term" value="F:GTP binding"/>
    <property type="evidence" value="ECO:0007669"/>
    <property type="project" value="UniProtKB-KW"/>
</dbReference>
<reference evidence="4 5" key="1">
    <citation type="submission" date="2019-09" db="EMBL/GenBank/DDBJ databases">
        <title>Bird 10,000 Genomes (B10K) Project - Family phase.</title>
        <authorList>
            <person name="Zhang G."/>
        </authorList>
    </citation>
    <scope>NUCLEOTIDE SEQUENCE [LARGE SCALE GENOMIC DNA]</scope>
    <source>
        <strain evidence="4">B10K-DU-002-23</strain>
        <tissue evidence="4">Muscle</tissue>
    </source>
</reference>
<keyword evidence="2" id="KW-0342">GTP-binding</keyword>
<keyword evidence="3" id="KW-0449">Lipoprotein</keyword>
<organism evidence="4 5">
    <name type="scientific">Bombycilla garrulus</name>
    <name type="common">Bohemian waxwing</name>
    <name type="synonym">Lanius garrulus</name>
    <dbReference type="NCBI Taxonomy" id="125297"/>
    <lineage>
        <taxon>Eukaryota</taxon>
        <taxon>Metazoa</taxon>
        <taxon>Chordata</taxon>
        <taxon>Craniata</taxon>
        <taxon>Vertebrata</taxon>
        <taxon>Euteleostomi</taxon>
        <taxon>Archelosauria</taxon>
        <taxon>Archosauria</taxon>
        <taxon>Dinosauria</taxon>
        <taxon>Saurischia</taxon>
        <taxon>Theropoda</taxon>
        <taxon>Coelurosauria</taxon>
        <taxon>Aves</taxon>
        <taxon>Neognathae</taxon>
        <taxon>Neoaves</taxon>
        <taxon>Telluraves</taxon>
        <taxon>Australaves</taxon>
        <taxon>Passeriformes</taxon>
        <taxon>Bombycillidae</taxon>
        <taxon>Bombycilla</taxon>
    </lineage>
</organism>
<accession>A0A7L1LRR2</accession>
<dbReference type="CDD" id="cd00154">
    <property type="entry name" value="Rab"/>
    <property type="match status" value="1"/>
</dbReference>
<dbReference type="PANTHER" id="PTHR47977">
    <property type="entry name" value="RAS-RELATED PROTEIN RAB"/>
    <property type="match status" value="1"/>
</dbReference>
<dbReference type="Proteomes" id="UP000532545">
    <property type="component" value="Unassembled WGS sequence"/>
</dbReference>
<protein>
    <submittedName>
        <fullName evidence="4">RAB44 protein</fullName>
    </submittedName>
</protein>
<keyword evidence="5" id="KW-1185">Reference proteome</keyword>
<evidence type="ECO:0000313" key="5">
    <source>
        <dbReference type="Proteomes" id="UP000532545"/>
    </source>
</evidence>
<dbReference type="InterPro" id="IPR005225">
    <property type="entry name" value="Small_GTP-bd"/>
</dbReference>
<evidence type="ECO:0000256" key="3">
    <source>
        <dbReference type="ARBA" id="ARBA00023288"/>
    </source>
</evidence>
<dbReference type="AlphaFoldDB" id="A0A7L1LRR2"/>
<dbReference type="PROSITE" id="PS51417">
    <property type="entry name" value="ARF"/>
    <property type="match status" value="1"/>
</dbReference>
<dbReference type="SMART" id="SM00176">
    <property type="entry name" value="RAN"/>
    <property type="match status" value="1"/>
</dbReference>
<dbReference type="PRINTS" id="PR00449">
    <property type="entry name" value="RASTRNSFRMNG"/>
</dbReference>
<dbReference type="SMART" id="SM00175">
    <property type="entry name" value="RAB"/>
    <property type="match status" value="1"/>
</dbReference>
<feature type="non-terminal residue" evidence="4">
    <location>
        <position position="167"/>
    </location>
</feature>
<evidence type="ECO:0000256" key="2">
    <source>
        <dbReference type="ARBA" id="ARBA00023134"/>
    </source>
</evidence>
<dbReference type="Gene3D" id="3.40.50.300">
    <property type="entry name" value="P-loop containing nucleotide triphosphate hydrolases"/>
    <property type="match status" value="1"/>
</dbReference>
<dbReference type="EMBL" id="VXBU01000915">
    <property type="protein sequence ID" value="NXN77625.1"/>
    <property type="molecule type" value="Genomic_DNA"/>
</dbReference>
<dbReference type="GO" id="GO:0003924">
    <property type="term" value="F:GTPase activity"/>
    <property type="evidence" value="ECO:0007669"/>
    <property type="project" value="InterPro"/>
</dbReference>
<evidence type="ECO:0000256" key="1">
    <source>
        <dbReference type="ARBA" id="ARBA00022741"/>
    </source>
</evidence>
<sequence length="167" mass="18873">INSVPERLFKIIFVGNSSVGKTSFLRRFCEGRFFPGTPATVGVDYNVRTVTVDHTQVALQLWDTAGQERYRSITKQFFRKADGVIVMYDITAKDTFTAVKQWLISIEEAAGENVPVLLLGNKTDNEKERKVPMGMGDHLAKDYSLTFYECSAYSGYNVEESMLHLAR</sequence>
<dbReference type="Pfam" id="PF00071">
    <property type="entry name" value="Ras"/>
    <property type="match status" value="1"/>
</dbReference>
<name>A0A7L1LRR2_BOMGA</name>
<keyword evidence="1" id="KW-0547">Nucleotide-binding</keyword>
<proteinExistence type="predicted"/>
<gene>
    <name evidence="4" type="primary">Rab44_0</name>
    <name evidence="4" type="ORF">BOMGAR_R09891</name>
</gene>
<dbReference type="InterPro" id="IPR027417">
    <property type="entry name" value="P-loop_NTPase"/>
</dbReference>
<dbReference type="InterPro" id="IPR050227">
    <property type="entry name" value="Rab"/>
</dbReference>
<dbReference type="OrthoDB" id="9989112at2759"/>
<dbReference type="InterPro" id="IPR001806">
    <property type="entry name" value="Small_GTPase"/>
</dbReference>
<dbReference type="SMART" id="SM00174">
    <property type="entry name" value="RHO"/>
    <property type="match status" value="1"/>
</dbReference>
<dbReference type="PROSITE" id="PS51421">
    <property type="entry name" value="RAS"/>
    <property type="match status" value="1"/>
</dbReference>
<dbReference type="NCBIfam" id="TIGR00231">
    <property type="entry name" value="small_GTP"/>
    <property type="match status" value="1"/>
</dbReference>
<comment type="caution">
    <text evidence="4">The sequence shown here is derived from an EMBL/GenBank/DDBJ whole genome shotgun (WGS) entry which is preliminary data.</text>
</comment>
<dbReference type="FunFam" id="3.40.50.300:FF:001129">
    <property type="entry name" value="ras-related protein Rab-44 isoform X2"/>
    <property type="match status" value="1"/>
</dbReference>
<dbReference type="PROSITE" id="PS51419">
    <property type="entry name" value="RAB"/>
    <property type="match status" value="1"/>
</dbReference>
<feature type="non-terminal residue" evidence="4">
    <location>
        <position position="1"/>
    </location>
</feature>
<dbReference type="SUPFAM" id="SSF52540">
    <property type="entry name" value="P-loop containing nucleoside triphosphate hydrolases"/>
    <property type="match status" value="1"/>
</dbReference>